<dbReference type="Gene3D" id="3.30.70.980">
    <property type="match status" value="2"/>
</dbReference>
<dbReference type="InterPro" id="IPR048300">
    <property type="entry name" value="TACO1_YebC-like_2nd/3rd_dom"/>
</dbReference>
<keyword evidence="5 6" id="KW-0804">Transcription</keyword>
<dbReference type="SUPFAM" id="SSF75625">
    <property type="entry name" value="YebC-like"/>
    <property type="match status" value="1"/>
</dbReference>
<evidence type="ECO:0000256" key="5">
    <source>
        <dbReference type="ARBA" id="ARBA00023163"/>
    </source>
</evidence>
<evidence type="ECO:0000256" key="1">
    <source>
        <dbReference type="ARBA" id="ARBA00008724"/>
    </source>
</evidence>
<evidence type="ECO:0000256" key="7">
    <source>
        <dbReference type="SAM" id="MobiDB-lite"/>
    </source>
</evidence>
<evidence type="ECO:0000256" key="2">
    <source>
        <dbReference type="ARBA" id="ARBA00022490"/>
    </source>
</evidence>
<feature type="region of interest" description="Disordered" evidence="7">
    <location>
        <begin position="1"/>
        <end position="21"/>
    </location>
</feature>
<evidence type="ECO:0000313" key="10">
    <source>
        <dbReference type="EMBL" id="APG92431.1"/>
    </source>
</evidence>
<dbReference type="EMBL" id="CP013107">
    <property type="protein sequence ID" value="APG92431.1"/>
    <property type="molecule type" value="Genomic_DNA"/>
</dbReference>
<dbReference type="NCBIfam" id="NF001030">
    <property type="entry name" value="PRK00110.1"/>
    <property type="match status" value="1"/>
</dbReference>
<dbReference type="InterPro" id="IPR049083">
    <property type="entry name" value="TACO1_YebC_N"/>
</dbReference>
<dbReference type="KEGG" id="same:SAMCFNEI73_Ch3167"/>
<dbReference type="Pfam" id="PF20772">
    <property type="entry name" value="TACO1_YebC_N"/>
    <property type="match status" value="1"/>
</dbReference>
<dbReference type="InterPro" id="IPR002876">
    <property type="entry name" value="Transcrip_reg_TACO1-like"/>
</dbReference>
<dbReference type="PANTHER" id="PTHR12532:SF6">
    <property type="entry name" value="TRANSCRIPTIONAL REGULATORY PROTEIN YEBC-RELATED"/>
    <property type="match status" value="1"/>
</dbReference>
<dbReference type="NCBIfam" id="TIGR01033">
    <property type="entry name" value="YebC/PmpR family DNA-binding transcriptional regulator"/>
    <property type="match status" value="1"/>
</dbReference>
<dbReference type="GO" id="GO:0006355">
    <property type="term" value="P:regulation of DNA-templated transcription"/>
    <property type="evidence" value="ECO:0007669"/>
    <property type="project" value="UniProtKB-UniRule"/>
</dbReference>
<dbReference type="InterPro" id="IPR026564">
    <property type="entry name" value="Transcrip_reg_TACO1-like_dom3"/>
</dbReference>
<evidence type="ECO:0000256" key="3">
    <source>
        <dbReference type="ARBA" id="ARBA00023015"/>
    </source>
</evidence>
<evidence type="ECO:0000313" key="11">
    <source>
        <dbReference type="Proteomes" id="UP000182306"/>
    </source>
</evidence>
<dbReference type="STRING" id="194963.SAMCFNEI73_Ch3167"/>
<dbReference type="Gene3D" id="1.10.10.200">
    <property type="match status" value="1"/>
</dbReference>
<feature type="domain" description="TACO1/YebC-like N-terminal" evidence="9">
    <location>
        <begin position="11"/>
        <end position="81"/>
    </location>
</feature>
<gene>
    <name evidence="10" type="ORF">SAMCFNEI73_Ch3167</name>
</gene>
<dbReference type="PANTHER" id="PTHR12532">
    <property type="entry name" value="TRANSLATIONAL ACTIVATOR OF CYTOCHROME C OXIDASE 1"/>
    <property type="match status" value="1"/>
</dbReference>
<dbReference type="AlphaFoldDB" id="A0A1L3LQR6"/>
<evidence type="ECO:0000256" key="4">
    <source>
        <dbReference type="ARBA" id="ARBA00023125"/>
    </source>
</evidence>
<dbReference type="FunFam" id="1.10.10.200:FF:000002">
    <property type="entry name" value="Probable transcriptional regulatory protein CLM62_37755"/>
    <property type="match status" value="1"/>
</dbReference>
<protein>
    <recommendedName>
        <fullName evidence="6">Probable transcriptional regulatory protein SAMCFNEI73_Ch3167</fullName>
    </recommendedName>
</protein>
<comment type="subcellular location">
    <subcellularLocation>
        <location evidence="6">Cytoplasm</location>
    </subcellularLocation>
</comment>
<sequence>MHAEGVMAGHSQFKNIMHRKGRQDAVRSKMFSKLAREITVAAKTGLPDPGMNPRLRLAIQNAKAQSMPKDNIERAIKKAAGGDAENYEEVRYEGYGPGGVAVIVEALTDNRNRTASNVRSIFTKAGGALGETGSVSFSFDRVGEITYPLSAGDADKVMEAAIESGADDVATDEDGHTIICGFEDIGDVSKALEGAFGEAETVKAIWKPQNTVPVDEEKAQSLMKLIDNLEDDDDVQNVYSNFEVSEEVLAKLSA</sequence>
<dbReference type="InterPro" id="IPR029072">
    <property type="entry name" value="YebC-like"/>
</dbReference>
<keyword evidence="4 6" id="KW-0238">DNA-binding</keyword>
<keyword evidence="11" id="KW-1185">Reference proteome</keyword>
<dbReference type="HAMAP" id="MF_00693">
    <property type="entry name" value="Transcrip_reg_TACO1"/>
    <property type="match status" value="1"/>
</dbReference>
<dbReference type="InterPro" id="IPR017856">
    <property type="entry name" value="Integrase-like_N"/>
</dbReference>
<dbReference type="Proteomes" id="UP000182306">
    <property type="component" value="Chromosome"/>
</dbReference>
<reference evidence="10 11" key="1">
    <citation type="submission" date="2015-10" db="EMBL/GenBank/DDBJ databases">
        <title>Genomic differences between typical nodule nitrogen-fixing rhizobial strains and those coming from bean seeds.</title>
        <authorList>
            <person name="Peralta H."/>
            <person name="Aguilar-Vera A."/>
            <person name="Diaz R."/>
            <person name="Mora Y."/>
            <person name="Martinez-Batallar G."/>
            <person name="Salazar E."/>
            <person name="Vargas-Lagunas C."/>
            <person name="Encarnacion S."/>
            <person name="Girard L."/>
            <person name="Mora J."/>
        </authorList>
    </citation>
    <scope>NUCLEOTIDE SEQUENCE [LARGE SCALE GENOMIC DNA]</scope>
    <source>
        <strain evidence="10 11">CFNEI 73</strain>
    </source>
</reference>
<dbReference type="Pfam" id="PF01709">
    <property type="entry name" value="Transcrip_reg"/>
    <property type="match status" value="1"/>
</dbReference>
<proteinExistence type="inferred from homology"/>
<feature type="domain" description="TACO1/YebC-like second and third" evidence="8">
    <location>
        <begin position="87"/>
        <end position="242"/>
    </location>
</feature>
<dbReference type="GO" id="GO:0003677">
    <property type="term" value="F:DNA binding"/>
    <property type="evidence" value="ECO:0007669"/>
    <property type="project" value="UniProtKB-UniRule"/>
</dbReference>
<evidence type="ECO:0000256" key="6">
    <source>
        <dbReference type="HAMAP-Rule" id="MF_00693"/>
    </source>
</evidence>
<dbReference type="NCBIfam" id="NF009044">
    <property type="entry name" value="PRK12378.1"/>
    <property type="match status" value="1"/>
</dbReference>
<dbReference type="GO" id="GO:0005829">
    <property type="term" value="C:cytosol"/>
    <property type="evidence" value="ECO:0007669"/>
    <property type="project" value="TreeGrafter"/>
</dbReference>
<keyword evidence="2 6" id="KW-0963">Cytoplasm</keyword>
<organism evidence="10 11">
    <name type="scientific">Sinorhizobium americanum</name>
    <dbReference type="NCBI Taxonomy" id="194963"/>
    <lineage>
        <taxon>Bacteria</taxon>
        <taxon>Pseudomonadati</taxon>
        <taxon>Pseudomonadota</taxon>
        <taxon>Alphaproteobacteria</taxon>
        <taxon>Hyphomicrobiales</taxon>
        <taxon>Rhizobiaceae</taxon>
        <taxon>Sinorhizobium/Ensifer group</taxon>
        <taxon>Sinorhizobium</taxon>
    </lineage>
</organism>
<evidence type="ECO:0000259" key="9">
    <source>
        <dbReference type="Pfam" id="PF20772"/>
    </source>
</evidence>
<name>A0A1L3LQR6_9HYPH</name>
<keyword evidence="3 6" id="KW-0805">Transcription regulation</keyword>
<accession>A0A1L3LQR6</accession>
<evidence type="ECO:0000259" key="8">
    <source>
        <dbReference type="Pfam" id="PF01709"/>
    </source>
</evidence>
<comment type="similarity">
    <text evidence="1 6">Belongs to the TACO1 family.</text>
</comment>